<keyword evidence="8" id="KW-0645">Protease</keyword>
<comment type="similarity">
    <text evidence="2 6">Belongs to the band 7/mec-2 family. HflK subfamily.</text>
</comment>
<dbReference type="Pfam" id="PF01145">
    <property type="entry name" value="Band_7"/>
    <property type="match status" value="1"/>
</dbReference>
<dbReference type="NCBIfam" id="TIGR01933">
    <property type="entry name" value="hflK"/>
    <property type="match status" value="1"/>
</dbReference>
<evidence type="ECO:0000256" key="4">
    <source>
        <dbReference type="ARBA" id="ARBA00022989"/>
    </source>
</evidence>
<evidence type="ECO:0000256" key="6">
    <source>
        <dbReference type="RuleBase" id="RU364113"/>
    </source>
</evidence>
<comment type="subcellular location">
    <subcellularLocation>
        <location evidence="1 6">Membrane</location>
    </subcellularLocation>
</comment>
<gene>
    <name evidence="8" type="primary">hflK</name>
    <name evidence="8" type="ORF">CIB95_12670</name>
</gene>
<reference evidence="9" key="1">
    <citation type="submission" date="2017-08" db="EMBL/GenBank/DDBJ databases">
        <authorList>
            <person name="Huang Z."/>
        </authorList>
    </citation>
    <scope>NUCLEOTIDE SEQUENCE [LARGE SCALE GENOMIC DNA]</scope>
    <source>
        <strain evidence="9">SA5d-4</strain>
    </source>
</reference>
<keyword evidence="9" id="KW-1185">Reference proteome</keyword>
<comment type="function">
    <text evidence="6">HflC and HflK could encode or regulate a protease.</text>
</comment>
<evidence type="ECO:0000313" key="9">
    <source>
        <dbReference type="Proteomes" id="UP000217083"/>
    </source>
</evidence>
<dbReference type="PANTHER" id="PTHR43327:SF2">
    <property type="entry name" value="MODULATOR OF FTSH PROTEASE HFLK"/>
    <property type="match status" value="1"/>
</dbReference>
<evidence type="ECO:0000313" key="8">
    <source>
        <dbReference type="EMBL" id="OZM56271.1"/>
    </source>
</evidence>
<accession>A0A263BRD8</accession>
<dbReference type="CDD" id="cd03404">
    <property type="entry name" value="SPFH_HflK"/>
    <property type="match status" value="1"/>
</dbReference>
<sequence length="309" mass="35042">MDVKFKLGRWIIPLLLIAWGLTGIYIVEDSENAVVLRFGQHVNTVTDAGINYHLPYPIETVWTENVTEPKRFEFGYRTVSGGDTQQNAQFRSVEEESIMLTGDENLVEVETSMQFVITDIEAFLFNVDDPYDTLRMAGETAIRRVVANHSLDDVLTDNKELVQQEIQVLTQTIIDEYQLGIAVRNVQLQDVNPPESVNAAFKDVIAAKEDKQAAINQAETYANDILPKARGEAAKLINDAQAYKQKRISEANGDVAKFVAILEQYTQAKEITRKRMYLETISEVMNNLEMYFLDENGNTLPFLPLQKLQ</sequence>
<dbReference type="RefSeq" id="WP_094925726.1">
    <property type="nucleotide sequence ID" value="NZ_NPIA01000007.1"/>
</dbReference>
<dbReference type="PANTHER" id="PTHR43327">
    <property type="entry name" value="STOMATIN-LIKE PROTEIN 2, MITOCHONDRIAL"/>
    <property type="match status" value="1"/>
</dbReference>
<evidence type="ECO:0000256" key="3">
    <source>
        <dbReference type="ARBA" id="ARBA00022692"/>
    </source>
</evidence>
<dbReference type="InterPro" id="IPR010201">
    <property type="entry name" value="HflK"/>
</dbReference>
<reference evidence="8 9" key="2">
    <citation type="submission" date="2017-09" db="EMBL/GenBank/DDBJ databases">
        <title>Bacillus patelloidae sp. nov., isolated from the intestinal tract of a marine limpet.</title>
        <authorList>
            <person name="Liu R."/>
            <person name="Dong C."/>
            <person name="Shao Z."/>
        </authorList>
    </citation>
    <scope>NUCLEOTIDE SEQUENCE [LARGE SCALE GENOMIC DNA]</scope>
    <source>
        <strain evidence="8 9">SA5d-4</strain>
    </source>
</reference>
<name>A0A263BRD8_9BACI</name>
<comment type="caution">
    <text evidence="8">The sequence shown here is derived from an EMBL/GenBank/DDBJ whole genome shotgun (WGS) entry which is preliminary data.</text>
</comment>
<evidence type="ECO:0000256" key="2">
    <source>
        <dbReference type="ARBA" id="ARBA00006971"/>
    </source>
</evidence>
<evidence type="ECO:0000256" key="5">
    <source>
        <dbReference type="ARBA" id="ARBA00023136"/>
    </source>
</evidence>
<evidence type="ECO:0000259" key="7">
    <source>
        <dbReference type="SMART" id="SM00244"/>
    </source>
</evidence>
<organism evidence="8 9">
    <name type="scientific">Lottiidibacillus patelloidae</name>
    <dbReference type="NCBI Taxonomy" id="2670334"/>
    <lineage>
        <taxon>Bacteria</taxon>
        <taxon>Bacillati</taxon>
        <taxon>Bacillota</taxon>
        <taxon>Bacilli</taxon>
        <taxon>Bacillales</taxon>
        <taxon>Bacillaceae</taxon>
        <taxon>Lottiidibacillus</taxon>
    </lineage>
</organism>
<feature type="domain" description="Band 7" evidence="7">
    <location>
        <begin position="22"/>
        <end position="205"/>
    </location>
</feature>
<protein>
    <recommendedName>
        <fullName evidence="6">Protein HflK</fullName>
    </recommendedName>
</protein>
<keyword evidence="3 6" id="KW-0812">Transmembrane</keyword>
<dbReference type="EMBL" id="NPIA01000007">
    <property type="protein sequence ID" value="OZM56271.1"/>
    <property type="molecule type" value="Genomic_DNA"/>
</dbReference>
<keyword evidence="4 6" id="KW-1133">Transmembrane helix</keyword>
<dbReference type="GO" id="GO:0006508">
    <property type="term" value="P:proteolysis"/>
    <property type="evidence" value="ECO:0007669"/>
    <property type="project" value="UniProtKB-KW"/>
</dbReference>
<keyword evidence="8" id="KW-0378">Hydrolase</keyword>
<dbReference type="InterPro" id="IPR036013">
    <property type="entry name" value="Band_7/SPFH_dom_sf"/>
</dbReference>
<dbReference type="GO" id="GO:0008233">
    <property type="term" value="F:peptidase activity"/>
    <property type="evidence" value="ECO:0007669"/>
    <property type="project" value="UniProtKB-KW"/>
</dbReference>
<dbReference type="SUPFAM" id="SSF117892">
    <property type="entry name" value="Band 7/SPFH domain"/>
    <property type="match status" value="1"/>
</dbReference>
<dbReference type="Proteomes" id="UP000217083">
    <property type="component" value="Unassembled WGS sequence"/>
</dbReference>
<comment type="subunit">
    <text evidence="6">HflC and HflK may interact to form a multimeric complex.</text>
</comment>
<evidence type="ECO:0000256" key="1">
    <source>
        <dbReference type="ARBA" id="ARBA00004370"/>
    </source>
</evidence>
<proteinExistence type="inferred from homology"/>
<dbReference type="GO" id="GO:0016020">
    <property type="term" value="C:membrane"/>
    <property type="evidence" value="ECO:0007669"/>
    <property type="project" value="UniProtKB-SubCell"/>
</dbReference>
<dbReference type="Gene3D" id="3.30.479.30">
    <property type="entry name" value="Band 7 domain"/>
    <property type="match status" value="1"/>
</dbReference>
<keyword evidence="5 6" id="KW-0472">Membrane</keyword>
<dbReference type="AlphaFoldDB" id="A0A263BRD8"/>
<dbReference type="SMART" id="SM00244">
    <property type="entry name" value="PHB"/>
    <property type="match status" value="1"/>
</dbReference>
<dbReference type="InterPro" id="IPR001107">
    <property type="entry name" value="Band_7"/>
</dbReference>
<feature type="transmembrane region" description="Helical" evidence="6">
    <location>
        <begin position="7"/>
        <end position="27"/>
    </location>
</feature>
<dbReference type="InterPro" id="IPR050710">
    <property type="entry name" value="Band7/mec-2_domain"/>
</dbReference>